<keyword evidence="2" id="KW-1003">Cell membrane</keyword>
<dbReference type="SMART" id="SM00304">
    <property type="entry name" value="HAMP"/>
    <property type="match status" value="1"/>
</dbReference>
<protein>
    <submittedName>
        <fullName evidence="10">Methyl-accepting chemotaxis protein</fullName>
    </submittedName>
</protein>
<evidence type="ECO:0000313" key="10">
    <source>
        <dbReference type="EMBL" id="MBJ6362747.1"/>
    </source>
</evidence>
<evidence type="ECO:0000259" key="8">
    <source>
        <dbReference type="PROSITE" id="PS50111"/>
    </source>
</evidence>
<keyword evidence="3 7" id="KW-0472">Membrane</keyword>
<evidence type="ECO:0000256" key="5">
    <source>
        <dbReference type="ARBA" id="ARBA00029447"/>
    </source>
</evidence>
<dbReference type="SMART" id="SM00283">
    <property type="entry name" value="MA"/>
    <property type="match status" value="1"/>
</dbReference>
<comment type="similarity">
    <text evidence="5">Belongs to the methyl-accepting chemotaxis (MCP) protein family.</text>
</comment>
<feature type="domain" description="Methyl-accepting transducer" evidence="8">
    <location>
        <begin position="297"/>
        <end position="533"/>
    </location>
</feature>
<evidence type="ECO:0000256" key="4">
    <source>
        <dbReference type="ARBA" id="ARBA00023224"/>
    </source>
</evidence>
<keyword evidence="11" id="KW-1185">Reference proteome</keyword>
<dbReference type="PANTHER" id="PTHR32089:SF114">
    <property type="entry name" value="METHYL-ACCEPTING CHEMOTAXIS PROTEIN MCPB"/>
    <property type="match status" value="1"/>
</dbReference>
<dbReference type="PROSITE" id="PS50885">
    <property type="entry name" value="HAMP"/>
    <property type="match status" value="1"/>
</dbReference>
<comment type="subcellular location">
    <subcellularLocation>
        <location evidence="1">Cell membrane</location>
    </subcellularLocation>
</comment>
<dbReference type="GO" id="GO:0007165">
    <property type="term" value="P:signal transduction"/>
    <property type="evidence" value="ECO:0007669"/>
    <property type="project" value="UniProtKB-KW"/>
</dbReference>
<dbReference type="Pfam" id="PF00672">
    <property type="entry name" value="HAMP"/>
    <property type="match status" value="1"/>
</dbReference>
<dbReference type="SUPFAM" id="SSF58104">
    <property type="entry name" value="Methyl-accepting chemotaxis protein (MCP) signaling domain"/>
    <property type="match status" value="1"/>
</dbReference>
<evidence type="ECO:0000256" key="2">
    <source>
        <dbReference type="ARBA" id="ARBA00022475"/>
    </source>
</evidence>
<evidence type="ECO:0000313" key="11">
    <source>
        <dbReference type="Proteomes" id="UP000640274"/>
    </source>
</evidence>
<sequence>MQLFKRMSFFTKTLLLSFINILLIGGILITSSYIIQKNILVDQLHGQITVVTQEWFKEIDPKLVAQAVVQNSYDGEAQAVLQQKFDLIHKYNPNIAQAYIFGVELGGDARNQTSLIAMPTNLVEAFSAENVGIGDMYDQPIAMANGLAEMLKTGKPTFTSFYSDSFGTWTSILYPILDEQGKIFAFFSADVDASAVPEGLHRLLINGTLILVIFLLIIFVIQYFFTRLTLNPIKELVRGIGEVNGGNLNVQLKTGSDDLGIVNQRFNEMVERINDAMVQVQRTSHSVNNSARNLHEISEQNSKNTNLITASIQEITNGIADQEQASTDSARAMAELSIVIQTIADNSSKVAEEAFDMEQKSMEGNTIVKQVISQMEQIKQIVTESAGAMKSLDSRSQEIEDIVSIIKGISSQTNLLALNAAIEAARVGEHGKGFAVVADEVRKLAEQSERSVSQISELVKEIQGEIQIAVRALEQGTTEVQQGMAISDATGQLLNEILQATQNVTNQIQEVSSSTEELSAGTEELTATSENLSQSVGITAVNSTKISESVQEQKETVNVILNSSTDLASLSEELQKLLNQFQVRSKK</sequence>
<dbReference type="PROSITE" id="PS50111">
    <property type="entry name" value="CHEMOTAXIS_TRANSDUC_2"/>
    <property type="match status" value="1"/>
</dbReference>
<comment type="caution">
    <text evidence="10">The sequence shown here is derived from an EMBL/GenBank/DDBJ whole genome shotgun (WGS) entry which is preliminary data.</text>
</comment>
<dbReference type="Proteomes" id="UP000640274">
    <property type="component" value="Unassembled WGS sequence"/>
</dbReference>
<evidence type="ECO:0000256" key="7">
    <source>
        <dbReference type="SAM" id="Phobius"/>
    </source>
</evidence>
<dbReference type="EMBL" id="JAELUP010000089">
    <property type="protein sequence ID" value="MBJ6362747.1"/>
    <property type="molecule type" value="Genomic_DNA"/>
</dbReference>
<reference evidence="10" key="1">
    <citation type="submission" date="2020-12" db="EMBL/GenBank/DDBJ databases">
        <authorList>
            <person name="Huq M.A."/>
        </authorList>
    </citation>
    <scope>NUCLEOTIDE SEQUENCE</scope>
    <source>
        <strain evidence="10">MAHUQ-46</strain>
    </source>
</reference>
<feature type="transmembrane region" description="Helical" evidence="7">
    <location>
        <begin position="203"/>
        <end position="225"/>
    </location>
</feature>
<evidence type="ECO:0000256" key="3">
    <source>
        <dbReference type="ARBA" id="ARBA00023136"/>
    </source>
</evidence>
<dbReference type="Gene3D" id="6.10.340.10">
    <property type="match status" value="1"/>
</dbReference>
<name>A0A934J0U0_9BACL</name>
<dbReference type="GO" id="GO:0005886">
    <property type="term" value="C:plasma membrane"/>
    <property type="evidence" value="ECO:0007669"/>
    <property type="project" value="UniProtKB-SubCell"/>
</dbReference>
<dbReference type="CDD" id="cd06225">
    <property type="entry name" value="HAMP"/>
    <property type="match status" value="1"/>
</dbReference>
<organism evidence="10 11">
    <name type="scientific">Paenibacillus roseus</name>
    <dbReference type="NCBI Taxonomy" id="2798579"/>
    <lineage>
        <taxon>Bacteria</taxon>
        <taxon>Bacillati</taxon>
        <taxon>Bacillota</taxon>
        <taxon>Bacilli</taxon>
        <taxon>Bacillales</taxon>
        <taxon>Paenibacillaceae</taxon>
        <taxon>Paenibacillus</taxon>
    </lineage>
</organism>
<dbReference type="AlphaFoldDB" id="A0A934J0U0"/>
<dbReference type="PANTHER" id="PTHR32089">
    <property type="entry name" value="METHYL-ACCEPTING CHEMOTAXIS PROTEIN MCPB"/>
    <property type="match status" value="1"/>
</dbReference>
<feature type="domain" description="HAMP" evidence="9">
    <location>
        <begin position="227"/>
        <end position="278"/>
    </location>
</feature>
<dbReference type="CDD" id="cd11386">
    <property type="entry name" value="MCP_signal"/>
    <property type="match status" value="1"/>
</dbReference>
<accession>A0A934J0U0</accession>
<dbReference type="InterPro" id="IPR003660">
    <property type="entry name" value="HAMP_dom"/>
</dbReference>
<keyword evidence="4 6" id="KW-0807">Transducer</keyword>
<feature type="transmembrane region" description="Helical" evidence="7">
    <location>
        <begin position="14"/>
        <end position="35"/>
    </location>
</feature>
<dbReference type="InterPro" id="IPR004089">
    <property type="entry name" value="MCPsignal_dom"/>
</dbReference>
<dbReference type="Pfam" id="PF00015">
    <property type="entry name" value="MCPsignal"/>
    <property type="match status" value="1"/>
</dbReference>
<proteinExistence type="inferred from homology"/>
<keyword evidence="7" id="KW-1133">Transmembrane helix</keyword>
<dbReference type="Gene3D" id="1.10.287.950">
    <property type="entry name" value="Methyl-accepting chemotaxis protein"/>
    <property type="match status" value="1"/>
</dbReference>
<dbReference type="RefSeq" id="WP_199020284.1">
    <property type="nucleotide sequence ID" value="NZ_JAELUP010000089.1"/>
</dbReference>
<evidence type="ECO:0000256" key="6">
    <source>
        <dbReference type="PROSITE-ProRule" id="PRU00284"/>
    </source>
</evidence>
<gene>
    <name evidence="10" type="ORF">JFN88_16125</name>
</gene>
<evidence type="ECO:0000259" key="9">
    <source>
        <dbReference type="PROSITE" id="PS50885"/>
    </source>
</evidence>
<keyword evidence="7" id="KW-0812">Transmembrane</keyword>
<evidence type="ECO:0000256" key="1">
    <source>
        <dbReference type="ARBA" id="ARBA00004236"/>
    </source>
</evidence>